<comment type="caution">
    <text evidence="1">The sequence shown here is derived from an EMBL/GenBank/DDBJ whole genome shotgun (WGS) entry which is preliminary data.</text>
</comment>
<protein>
    <recommendedName>
        <fullName evidence="3">MFS transporter</fullName>
    </recommendedName>
</protein>
<keyword evidence="2" id="KW-1185">Reference proteome</keyword>
<organism evidence="1 2">
    <name type="scientific">Amycolatopsis pigmentata</name>
    <dbReference type="NCBI Taxonomy" id="450801"/>
    <lineage>
        <taxon>Bacteria</taxon>
        <taxon>Bacillati</taxon>
        <taxon>Actinomycetota</taxon>
        <taxon>Actinomycetes</taxon>
        <taxon>Pseudonocardiales</taxon>
        <taxon>Pseudonocardiaceae</taxon>
        <taxon>Amycolatopsis</taxon>
    </lineage>
</organism>
<evidence type="ECO:0000313" key="2">
    <source>
        <dbReference type="Proteomes" id="UP001597417"/>
    </source>
</evidence>
<name>A0ABW5FP01_9PSEU</name>
<reference evidence="2" key="1">
    <citation type="journal article" date="2019" name="Int. J. Syst. Evol. Microbiol.">
        <title>The Global Catalogue of Microorganisms (GCM) 10K type strain sequencing project: providing services to taxonomists for standard genome sequencing and annotation.</title>
        <authorList>
            <consortium name="The Broad Institute Genomics Platform"/>
            <consortium name="The Broad Institute Genome Sequencing Center for Infectious Disease"/>
            <person name="Wu L."/>
            <person name="Ma J."/>
        </authorList>
    </citation>
    <scope>NUCLEOTIDE SEQUENCE [LARGE SCALE GENOMIC DNA]</scope>
    <source>
        <strain evidence="2">CGMCC 4.7645</strain>
    </source>
</reference>
<evidence type="ECO:0000313" key="1">
    <source>
        <dbReference type="EMBL" id="MFD2416314.1"/>
    </source>
</evidence>
<dbReference type="RefSeq" id="WP_378262994.1">
    <property type="nucleotide sequence ID" value="NZ_JBHUKR010000006.1"/>
</dbReference>
<proteinExistence type="predicted"/>
<sequence>MDRLPRTFKVWVGGALASQLGDVVLNFGIGWAASAYGGVVAGLVLTAATCPGCSCCWWAEQWVTAWGPAA</sequence>
<accession>A0ABW5FP01</accession>
<gene>
    <name evidence="1" type="ORF">ACFSXZ_08225</name>
</gene>
<dbReference type="EMBL" id="JBHUKR010000006">
    <property type="protein sequence ID" value="MFD2416314.1"/>
    <property type="molecule type" value="Genomic_DNA"/>
</dbReference>
<evidence type="ECO:0008006" key="3">
    <source>
        <dbReference type="Google" id="ProtNLM"/>
    </source>
</evidence>
<dbReference type="Proteomes" id="UP001597417">
    <property type="component" value="Unassembled WGS sequence"/>
</dbReference>